<dbReference type="PANTHER" id="PTHR31675:SF1">
    <property type="entry name" value="PROTEIN CRABS CLAW"/>
    <property type="match status" value="1"/>
</dbReference>
<dbReference type="EMBL" id="KZ990028">
    <property type="protein sequence ID" value="RKP24805.1"/>
    <property type="molecule type" value="Genomic_DNA"/>
</dbReference>
<dbReference type="InterPro" id="IPR006780">
    <property type="entry name" value="YABBY"/>
</dbReference>
<keyword evidence="5" id="KW-0238">DNA-binding</keyword>
<feature type="non-terminal residue" evidence="7">
    <location>
        <position position="51"/>
    </location>
</feature>
<evidence type="ECO:0000313" key="7">
    <source>
        <dbReference type="EMBL" id="RKP24805.1"/>
    </source>
</evidence>
<dbReference type="PROSITE" id="PS50118">
    <property type="entry name" value="HMG_BOX_2"/>
    <property type="match status" value="1"/>
</dbReference>
<dbReference type="Proteomes" id="UP000278143">
    <property type="component" value="Unassembled WGS sequence"/>
</dbReference>
<dbReference type="CDD" id="cd00084">
    <property type="entry name" value="HMG-box_SF"/>
    <property type="match status" value="1"/>
</dbReference>
<dbReference type="OrthoDB" id="667577at2759"/>
<keyword evidence="2" id="KW-0479">Metal-binding</keyword>
<reference evidence="8" key="1">
    <citation type="journal article" date="2018" name="Nat. Microbiol.">
        <title>Leveraging single-cell genomics to expand the fungal tree of life.</title>
        <authorList>
            <person name="Ahrendt S.R."/>
            <person name="Quandt C.A."/>
            <person name="Ciobanu D."/>
            <person name="Clum A."/>
            <person name="Salamov A."/>
            <person name="Andreopoulos B."/>
            <person name="Cheng J.F."/>
            <person name="Woyke T."/>
            <person name="Pelin A."/>
            <person name="Henrissat B."/>
            <person name="Reynolds N.K."/>
            <person name="Benny G.L."/>
            <person name="Smith M.E."/>
            <person name="James T.Y."/>
            <person name="Grigoriev I.V."/>
        </authorList>
    </citation>
    <scope>NUCLEOTIDE SEQUENCE [LARGE SCALE GENOMIC DNA]</scope>
    <source>
        <strain evidence="8">Benny S71-1</strain>
    </source>
</reference>
<dbReference type="SUPFAM" id="SSF47095">
    <property type="entry name" value="HMG-box"/>
    <property type="match status" value="1"/>
</dbReference>
<sequence length="51" mass="5961">GSERRLSPYNLYMKNELARIKSEHPDTNHREAFKMAATNWKQSPDNPKNTS</sequence>
<protein>
    <recommendedName>
        <fullName evidence="6">HMG box domain-containing protein</fullName>
    </recommendedName>
</protein>
<dbReference type="GO" id="GO:0005634">
    <property type="term" value="C:nucleus"/>
    <property type="evidence" value="ECO:0007669"/>
    <property type="project" value="UniProtKB-UniRule"/>
</dbReference>
<dbReference type="InterPro" id="IPR056775">
    <property type="entry name" value="YABBY_C"/>
</dbReference>
<evidence type="ECO:0000256" key="2">
    <source>
        <dbReference type="ARBA" id="ARBA00022723"/>
    </source>
</evidence>
<dbReference type="InterPro" id="IPR036910">
    <property type="entry name" value="HMG_box_dom_sf"/>
</dbReference>
<evidence type="ECO:0000313" key="8">
    <source>
        <dbReference type="Proteomes" id="UP000278143"/>
    </source>
</evidence>
<accession>A0A4P9YY20</accession>
<dbReference type="Gene3D" id="1.10.30.10">
    <property type="entry name" value="High mobility group box domain"/>
    <property type="match status" value="1"/>
</dbReference>
<feature type="non-terminal residue" evidence="7">
    <location>
        <position position="1"/>
    </location>
</feature>
<dbReference type="Pfam" id="PF04690">
    <property type="entry name" value="YABBY"/>
    <property type="match status" value="1"/>
</dbReference>
<evidence type="ECO:0000256" key="3">
    <source>
        <dbReference type="ARBA" id="ARBA00022771"/>
    </source>
</evidence>
<comment type="similarity">
    <text evidence="1">Belongs to the YABBY family.</text>
</comment>
<dbReference type="GO" id="GO:0008270">
    <property type="term" value="F:zinc ion binding"/>
    <property type="evidence" value="ECO:0007669"/>
    <property type="project" value="UniProtKB-KW"/>
</dbReference>
<feature type="DNA-binding region" description="HMG box" evidence="5">
    <location>
        <begin position="2"/>
        <end position="51"/>
    </location>
</feature>
<keyword evidence="4" id="KW-0862">Zinc</keyword>
<keyword evidence="5" id="KW-0539">Nucleus</keyword>
<keyword evidence="3" id="KW-0863">Zinc-finger</keyword>
<name>A0A4P9YY20_9FUNG</name>
<organism evidence="7 8">
    <name type="scientific">Syncephalis pseudoplumigaleata</name>
    <dbReference type="NCBI Taxonomy" id="1712513"/>
    <lineage>
        <taxon>Eukaryota</taxon>
        <taxon>Fungi</taxon>
        <taxon>Fungi incertae sedis</taxon>
        <taxon>Zoopagomycota</taxon>
        <taxon>Zoopagomycotina</taxon>
        <taxon>Zoopagomycetes</taxon>
        <taxon>Zoopagales</taxon>
        <taxon>Piptocephalidaceae</taxon>
        <taxon>Syncephalis</taxon>
    </lineage>
</organism>
<evidence type="ECO:0000256" key="4">
    <source>
        <dbReference type="ARBA" id="ARBA00022833"/>
    </source>
</evidence>
<keyword evidence="8" id="KW-1185">Reference proteome</keyword>
<evidence type="ECO:0000259" key="6">
    <source>
        <dbReference type="PROSITE" id="PS50118"/>
    </source>
</evidence>
<dbReference type="InterPro" id="IPR009071">
    <property type="entry name" value="HMG_box_dom"/>
</dbReference>
<proteinExistence type="inferred from homology"/>
<evidence type="ECO:0000256" key="5">
    <source>
        <dbReference type="PROSITE-ProRule" id="PRU00267"/>
    </source>
</evidence>
<dbReference type="GO" id="GO:0003677">
    <property type="term" value="F:DNA binding"/>
    <property type="evidence" value="ECO:0007669"/>
    <property type="project" value="UniProtKB-UniRule"/>
</dbReference>
<dbReference type="AlphaFoldDB" id="A0A4P9YY20"/>
<evidence type="ECO:0000256" key="1">
    <source>
        <dbReference type="ARBA" id="ARBA00010325"/>
    </source>
</evidence>
<dbReference type="GO" id="GO:0045165">
    <property type="term" value="P:cell fate commitment"/>
    <property type="evidence" value="ECO:0007669"/>
    <property type="project" value="TreeGrafter"/>
</dbReference>
<gene>
    <name evidence="7" type="ORF">SYNPS1DRAFT_10065</name>
</gene>
<dbReference type="PANTHER" id="PTHR31675">
    <property type="entry name" value="PROTEIN YABBY 6-RELATED"/>
    <property type="match status" value="1"/>
</dbReference>
<feature type="domain" description="HMG box" evidence="6">
    <location>
        <begin position="2"/>
        <end position="51"/>
    </location>
</feature>